<evidence type="ECO:0000259" key="1">
    <source>
        <dbReference type="Pfam" id="PF24035"/>
    </source>
</evidence>
<dbReference type="InterPro" id="IPR055768">
    <property type="entry name" value="DUF7344"/>
</dbReference>
<dbReference type="SUPFAM" id="SSF46785">
    <property type="entry name" value="Winged helix' DNA-binding domain"/>
    <property type="match status" value="1"/>
</dbReference>
<dbReference type="AlphaFoldDB" id="A0ABD5Q3L6"/>
<keyword evidence="3" id="KW-1185">Reference proteome</keyword>
<sequence length="112" mass="12336">MTTMSRDPPHDADGDVPSLERTLRILAADRRRETLSYLFDSDGDAVAVEELAEEVADGDATERAYQSLHHAHLPKLDDAGIVSYERRDERVSLAGDQSRVEELLAATDAVSN</sequence>
<feature type="domain" description="DUF7344" evidence="1">
    <location>
        <begin position="24"/>
        <end position="91"/>
    </location>
</feature>
<dbReference type="InterPro" id="IPR036390">
    <property type="entry name" value="WH_DNA-bd_sf"/>
</dbReference>
<gene>
    <name evidence="2" type="ORF">ACFO9K_13745</name>
</gene>
<evidence type="ECO:0000313" key="2">
    <source>
        <dbReference type="EMBL" id="MFC4825322.1"/>
    </source>
</evidence>
<organism evidence="2 3">
    <name type="scientific">Halorussus aquaticus</name>
    <dbReference type="NCBI Taxonomy" id="2953748"/>
    <lineage>
        <taxon>Archaea</taxon>
        <taxon>Methanobacteriati</taxon>
        <taxon>Methanobacteriota</taxon>
        <taxon>Stenosarchaea group</taxon>
        <taxon>Halobacteria</taxon>
        <taxon>Halobacteriales</taxon>
        <taxon>Haladaptataceae</taxon>
        <taxon>Halorussus</taxon>
    </lineage>
</organism>
<dbReference type="InterPro" id="IPR036388">
    <property type="entry name" value="WH-like_DNA-bd_sf"/>
</dbReference>
<dbReference type="Pfam" id="PF24035">
    <property type="entry name" value="DUF7344"/>
    <property type="match status" value="1"/>
</dbReference>
<comment type="caution">
    <text evidence="2">The sequence shown here is derived from an EMBL/GenBank/DDBJ whole genome shotgun (WGS) entry which is preliminary data.</text>
</comment>
<reference evidence="2 3" key="1">
    <citation type="journal article" date="2019" name="Int. J. Syst. Evol. Microbiol.">
        <title>The Global Catalogue of Microorganisms (GCM) 10K type strain sequencing project: providing services to taxonomists for standard genome sequencing and annotation.</title>
        <authorList>
            <consortium name="The Broad Institute Genomics Platform"/>
            <consortium name="The Broad Institute Genome Sequencing Center for Infectious Disease"/>
            <person name="Wu L."/>
            <person name="Ma J."/>
        </authorList>
    </citation>
    <scope>NUCLEOTIDE SEQUENCE [LARGE SCALE GENOMIC DNA]</scope>
    <source>
        <strain evidence="2 3">XZYJ18</strain>
    </source>
</reference>
<dbReference type="EMBL" id="JBHSHT010000002">
    <property type="protein sequence ID" value="MFC4825322.1"/>
    <property type="molecule type" value="Genomic_DNA"/>
</dbReference>
<accession>A0ABD5Q3L6</accession>
<protein>
    <recommendedName>
        <fullName evidence="1">DUF7344 domain-containing protein</fullName>
    </recommendedName>
</protein>
<name>A0ABD5Q3L6_9EURY</name>
<dbReference type="Gene3D" id="1.10.10.10">
    <property type="entry name" value="Winged helix-like DNA-binding domain superfamily/Winged helix DNA-binding domain"/>
    <property type="match status" value="1"/>
</dbReference>
<dbReference type="Proteomes" id="UP001595945">
    <property type="component" value="Unassembled WGS sequence"/>
</dbReference>
<evidence type="ECO:0000313" key="3">
    <source>
        <dbReference type="Proteomes" id="UP001595945"/>
    </source>
</evidence>
<proteinExistence type="predicted"/>